<dbReference type="PROSITE" id="PS51077">
    <property type="entry name" value="HTH_ICLR"/>
    <property type="match status" value="1"/>
</dbReference>
<dbReference type="InterPro" id="IPR005471">
    <property type="entry name" value="Tscrpt_reg_IclR_N"/>
</dbReference>
<gene>
    <name evidence="6" type="ORF">IDF66_08240</name>
</gene>
<evidence type="ECO:0000256" key="2">
    <source>
        <dbReference type="ARBA" id="ARBA00023125"/>
    </source>
</evidence>
<dbReference type="InterPro" id="IPR050707">
    <property type="entry name" value="HTH_MetabolicPath_Reg"/>
</dbReference>
<dbReference type="Pfam" id="PF09339">
    <property type="entry name" value="HTH_IclR"/>
    <property type="match status" value="1"/>
</dbReference>
<dbReference type="Proteomes" id="UP000602395">
    <property type="component" value="Unassembled WGS sequence"/>
</dbReference>
<dbReference type="EMBL" id="JACWMS010000002">
    <property type="protein sequence ID" value="MBD1319575.1"/>
    <property type="molecule type" value="Genomic_DNA"/>
</dbReference>
<dbReference type="RefSeq" id="WP_164307399.1">
    <property type="nucleotide sequence ID" value="NZ_BAABAD010000005.1"/>
</dbReference>
<keyword evidence="3" id="KW-0804">Transcription</keyword>
<evidence type="ECO:0000259" key="4">
    <source>
        <dbReference type="PROSITE" id="PS51077"/>
    </source>
</evidence>
<proteinExistence type="predicted"/>
<dbReference type="InterPro" id="IPR029016">
    <property type="entry name" value="GAF-like_dom_sf"/>
</dbReference>
<sequence>MTALLTDDCAVNVQNTLPLSMVERMTLIMEAFDRPLARLTLDEVTQHTGLPRSTAHRILDQLVQCRWLIHAKTHYSLGSLALTLGGRELAQHELRSAASDTLQALALRTGLYVHLASLAGSEIYYLDMFGGRNGHRVPSQVGGRAPAHCTAAGKAILANLSPEYVDNQYASVIRSGRTDYSISDIVVLHQELARIRARNGLATERGECFGHLACVGAAVRNADGPVGAISIVTRHASPLEPLAPMVLRAARTISDKLIHGSRFA</sequence>
<keyword evidence="1" id="KW-0805">Transcription regulation</keyword>
<dbReference type="SUPFAM" id="SSF55781">
    <property type="entry name" value="GAF domain-like"/>
    <property type="match status" value="1"/>
</dbReference>
<evidence type="ECO:0000256" key="1">
    <source>
        <dbReference type="ARBA" id="ARBA00023015"/>
    </source>
</evidence>
<evidence type="ECO:0000256" key="3">
    <source>
        <dbReference type="ARBA" id="ARBA00023163"/>
    </source>
</evidence>
<dbReference type="InterPro" id="IPR036388">
    <property type="entry name" value="WH-like_DNA-bd_sf"/>
</dbReference>
<accession>A0ABR7WAC9</accession>
<dbReference type="Pfam" id="PF01614">
    <property type="entry name" value="IclR_C"/>
    <property type="match status" value="1"/>
</dbReference>
<reference evidence="6 7" key="1">
    <citation type="submission" date="2020-09" db="EMBL/GenBank/DDBJ databases">
        <title>Novel species in genus Gordonia.</title>
        <authorList>
            <person name="Zhang G."/>
        </authorList>
    </citation>
    <scope>NUCLEOTIDE SEQUENCE [LARGE SCALE GENOMIC DNA]</scope>
    <source>
        <strain evidence="6 7">ON-33</strain>
    </source>
</reference>
<evidence type="ECO:0000259" key="5">
    <source>
        <dbReference type="PROSITE" id="PS51078"/>
    </source>
</evidence>
<feature type="domain" description="IclR-ED" evidence="5">
    <location>
        <begin position="80"/>
        <end position="259"/>
    </location>
</feature>
<dbReference type="InterPro" id="IPR036390">
    <property type="entry name" value="WH_DNA-bd_sf"/>
</dbReference>
<dbReference type="SMART" id="SM00346">
    <property type="entry name" value="HTH_ICLR"/>
    <property type="match status" value="1"/>
</dbReference>
<keyword evidence="2" id="KW-0238">DNA-binding</keyword>
<organism evidence="6 7">
    <name type="scientific">Gordonia hankookensis</name>
    <dbReference type="NCBI Taxonomy" id="589403"/>
    <lineage>
        <taxon>Bacteria</taxon>
        <taxon>Bacillati</taxon>
        <taxon>Actinomycetota</taxon>
        <taxon>Actinomycetes</taxon>
        <taxon>Mycobacteriales</taxon>
        <taxon>Gordoniaceae</taxon>
        <taxon>Gordonia</taxon>
    </lineage>
</organism>
<protein>
    <submittedName>
        <fullName evidence="6">IclR family transcriptional regulator</fullName>
    </submittedName>
</protein>
<comment type="caution">
    <text evidence="6">The sequence shown here is derived from an EMBL/GenBank/DDBJ whole genome shotgun (WGS) entry which is preliminary data.</text>
</comment>
<feature type="domain" description="HTH iclR-type" evidence="4">
    <location>
        <begin position="19"/>
        <end position="79"/>
    </location>
</feature>
<dbReference type="InterPro" id="IPR014757">
    <property type="entry name" value="Tscrpt_reg_IclR_C"/>
</dbReference>
<evidence type="ECO:0000313" key="7">
    <source>
        <dbReference type="Proteomes" id="UP000602395"/>
    </source>
</evidence>
<dbReference type="PROSITE" id="PS51078">
    <property type="entry name" value="ICLR_ED"/>
    <property type="match status" value="1"/>
</dbReference>
<name>A0ABR7WAC9_9ACTN</name>
<dbReference type="PANTHER" id="PTHR30136">
    <property type="entry name" value="HELIX-TURN-HELIX TRANSCRIPTIONAL REGULATOR, ICLR FAMILY"/>
    <property type="match status" value="1"/>
</dbReference>
<dbReference type="PANTHER" id="PTHR30136:SF24">
    <property type="entry name" value="HTH-TYPE TRANSCRIPTIONAL REPRESSOR ALLR"/>
    <property type="match status" value="1"/>
</dbReference>
<evidence type="ECO:0000313" key="6">
    <source>
        <dbReference type="EMBL" id="MBD1319575.1"/>
    </source>
</evidence>
<dbReference type="Gene3D" id="1.10.10.10">
    <property type="entry name" value="Winged helix-like DNA-binding domain superfamily/Winged helix DNA-binding domain"/>
    <property type="match status" value="1"/>
</dbReference>
<keyword evidence="7" id="KW-1185">Reference proteome</keyword>
<dbReference type="SUPFAM" id="SSF46785">
    <property type="entry name" value="Winged helix' DNA-binding domain"/>
    <property type="match status" value="1"/>
</dbReference>
<dbReference type="Gene3D" id="3.30.450.40">
    <property type="match status" value="1"/>
</dbReference>